<reference evidence="2" key="1">
    <citation type="submission" date="2014-09" db="EMBL/GenBank/DDBJ databases">
        <authorList>
            <person name="Sharma Rahul"/>
            <person name="Thines Marco"/>
        </authorList>
    </citation>
    <scope>NUCLEOTIDE SEQUENCE [LARGE SCALE GENOMIC DNA]</scope>
</reference>
<evidence type="ECO:0000313" key="2">
    <source>
        <dbReference type="Proteomes" id="UP000054928"/>
    </source>
</evidence>
<organism evidence="1 2">
    <name type="scientific">Plasmopara halstedii</name>
    <name type="common">Downy mildew of sunflower</name>
    <dbReference type="NCBI Taxonomy" id="4781"/>
    <lineage>
        <taxon>Eukaryota</taxon>
        <taxon>Sar</taxon>
        <taxon>Stramenopiles</taxon>
        <taxon>Oomycota</taxon>
        <taxon>Peronosporomycetes</taxon>
        <taxon>Peronosporales</taxon>
        <taxon>Peronosporaceae</taxon>
        <taxon>Plasmopara</taxon>
    </lineage>
</organism>
<dbReference type="OrthoDB" id="112749at2759"/>
<protein>
    <submittedName>
        <fullName evidence="1">Uncharacterized protein</fullName>
    </submittedName>
</protein>
<dbReference type="RefSeq" id="XP_024583595.1">
    <property type="nucleotide sequence ID" value="XM_024718170.1"/>
</dbReference>
<sequence length="288" mass="32009">MQSFAQHACIERTLRTYFNSELSVIDAEDPAAFRAQMLLDEDNESVRAESNQEVNSIPIRSILIGVSGASYVTQLTVILYTWHLTETNPLQSYSILTPESLIEGVTAEYTSRQRILNVSVGEIHTFVATVVNNDSEKTLDATFALVKVLGGARGILTLLGFQHTVGSRNVAPLTLRQCLAAFAQRHNNNELLTVGARAYTKHCTRSSSGWWGELKGNDAAKNVQAEAKVRDLLATATWKNIHSLPHGHATMEIRNSLGYGARWDAETRHFRGFLEPPMLNGHAIKWRH</sequence>
<dbReference type="GeneID" id="36398929"/>
<evidence type="ECO:0000313" key="1">
    <source>
        <dbReference type="EMBL" id="CEG47226.1"/>
    </source>
</evidence>
<dbReference type="EMBL" id="CCYD01002371">
    <property type="protein sequence ID" value="CEG47226.1"/>
    <property type="molecule type" value="Genomic_DNA"/>
</dbReference>
<dbReference type="PANTHER" id="PTHR34204">
    <property type="entry name" value="RNA-BINDING ASCH DOMAIN PROTEIN"/>
    <property type="match status" value="1"/>
</dbReference>
<dbReference type="OMA" id="HACIERT"/>
<keyword evidence="2" id="KW-1185">Reference proteome</keyword>
<dbReference type="PANTHER" id="PTHR34204:SF2">
    <property type="entry name" value="RNA-BINDING ASCH DOMAIN PROTEIN"/>
    <property type="match status" value="1"/>
</dbReference>
<accession>A0A0P1B0P5</accession>
<dbReference type="AlphaFoldDB" id="A0A0P1B0P5"/>
<dbReference type="Proteomes" id="UP000054928">
    <property type="component" value="Unassembled WGS sequence"/>
</dbReference>
<proteinExistence type="predicted"/>
<name>A0A0P1B0P5_PLAHL</name>